<gene>
    <name evidence="2" type="ORF">LENED_008791</name>
</gene>
<proteinExistence type="predicted"/>
<organism evidence="2 3">
    <name type="scientific">Lentinula edodes</name>
    <name type="common">Shiitake mushroom</name>
    <name type="synonym">Lentinus edodes</name>
    <dbReference type="NCBI Taxonomy" id="5353"/>
    <lineage>
        <taxon>Eukaryota</taxon>
        <taxon>Fungi</taxon>
        <taxon>Dikarya</taxon>
        <taxon>Basidiomycota</taxon>
        <taxon>Agaricomycotina</taxon>
        <taxon>Agaricomycetes</taxon>
        <taxon>Agaricomycetidae</taxon>
        <taxon>Agaricales</taxon>
        <taxon>Marasmiineae</taxon>
        <taxon>Omphalotaceae</taxon>
        <taxon>Lentinula</taxon>
    </lineage>
</organism>
<comment type="caution">
    <text evidence="2">The sequence shown here is derived from an EMBL/GenBank/DDBJ whole genome shotgun (WGS) entry which is preliminary data.</text>
</comment>
<sequence>MLHHLLLIGISFLLLADVIGTGAGGGPLASRLAEAGYSVRRVVLVIDAGHDVLNLNTTIPLYFIRAIEDFQTELNYTLDEYPPGFQFQKNDAWYPRACCGRLYDPQCNDQYHRGN</sequence>
<dbReference type="Proteomes" id="UP000188533">
    <property type="component" value="Unassembled WGS sequence"/>
</dbReference>
<reference evidence="2 3" key="2">
    <citation type="submission" date="2017-02" db="EMBL/GenBank/DDBJ databases">
        <title>A genome survey and senescence transcriptome analysis in Lentinula edodes.</title>
        <authorList>
            <person name="Sakamoto Y."/>
            <person name="Nakade K."/>
            <person name="Sato S."/>
            <person name="Yoshida Y."/>
            <person name="Miyazaki K."/>
            <person name="Natsume S."/>
            <person name="Konno N."/>
        </authorList>
    </citation>
    <scope>NUCLEOTIDE SEQUENCE [LARGE SCALE GENOMIC DNA]</scope>
    <source>
        <strain evidence="2 3">NBRC 111202</strain>
    </source>
</reference>
<dbReference type="Gene3D" id="3.50.50.60">
    <property type="entry name" value="FAD/NAD(P)-binding domain"/>
    <property type="match status" value="1"/>
</dbReference>
<evidence type="ECO:0000313" key="2">
    <source>
        <dbReference type="EMBL" id="GAW06841.1"/>
    </source>
</evidence>
<evidence type="ECO:0000256" key="1">
    <source>
        <dbReference type="SAM" id="SignalP"/>
    </source>
</evidence>
<dbReference type="EMBL" id="BDGU01000355">
    <property type="protein sequence ID" value="GAW06841.1"/>
    <property type="molecule type" value="Genomic_DNA"/>
</dbReference>
<feature type="signal peptide" evidence="1">
    <location>
        <begin position="1"/>
        <end position="20"/>
    </location>
</feature>
<dbReference type="SUPFAM" id="SSF51905">
    <property type="entry name" value="FAD/NAD(P)-binding domain"/>
    <property type="match status" value="1"/>
</dbReference>
<keyword evidence="1" id="KW-0732">Signal</keyword>
<reference evidence="2 3" key="1">
    <citation type="submission" date="2016-08" db="EMBL/GenBank/DDBJ databases">
        <authorList>
            <consortium name="Lentinula edodes genome sequencing consortium"/>
            <person name="Sakamoto Y."/>
            <person name="Nakade K."/>
            <person name="Sato S."/>
            <person name="Yoshida Y."/>
            <person name="Miyazaki K."/>
            <person name="Natsume S."/>
            <person name="Konno N."/>
        </authorList>
    </citation>
    <scope>NUCLEOTIDE SEQUENCE [LARGE SCALE GENOMIC DNA]</scope>
    <source>
        <strain evidence="2 3">NBRC 111202</strain>
    </source>
</reference>
<name>A0A1Q3EI20_LENED</name>
<accession>A0A1Q3EI20</accession>
<keyword evidence="3" id="KW-1185">Reference proteome</keyword>
<dbReference type="STRING" id="5353.A0A1Q3EI20"/>
<dbReference type="InterPro" id="IPR036188">
    <property type="entry name" value="FAD/NAD-bd_sf"/>
</dbReference>
<dbReference type="AlphaFoldDB" id="A0A1Q3EI20"/>
<protein>
    <submittedName>
        <fullName evidence="2">Choline dehydrogenase</fullName>
    </submittedName>
</protein>
<feature type="chain" id="PRO_5012433591" evidence="1">
    <location>
        <begin position="21"/>
        <end position="115"/>
    </location>
</feature>
<evidence type="ECO:0000313" key="3">
    <source>
        <dbReference type="Proteomes" id="UP000188533"/>
    </source>
</evidence>